<dbReference type="RefSeq" id="WP_139175600.1">
    <property type="nucleotide sequence ID" value="NZ_FNPB01000001.1"/>
</dbReference>
<protein>
    <submittedName>
        <fullName evidence="1">Uncharacterized protein</fullName>
    </submittedName>
</protein>
<proteinExistence type="predicted"/>
<sequence>MADEVSTVTLDSEGYSAEDWLPYLSKFHETDFLTQEWDEATSLQEYLNQEGNQTGLNPTYHFPDRIAYLNFRLSPYLRSKHEIMLEGNVRINPKLRLDDENGYGVYHGFTRMFFENTNPRYVSIPDLPDRSPKLVDVVIEEGINHHHLDNCVDILREFVSKLAEEFQPVIEDHSKSVAERNSTK</sequence>
<accession>A0A1H3DH86</accession>
<organism evidence="1 2">
    <name type="scientific">Halobellus clavatus</name>
    <dbReference type="NCBI Taxonomy" id="660517"/>
    <lineage>
        <taxon>Archaea</taxon>
        <taxon>Methanobacteriati</taxon>
        <taxon>Methanobacteriota</taxon>
        <taxon>Stenosarchaea group</taxon>
        <taxon>Halobacteria</taxon>
        <taxon>Halobacteriales</taxon>
        <taxon>Haloferacaceae</taxon>
        <taxon>Halobellus</taxon>
    </lineage>
</organism>
<dbReference type="EMBL" id="FNPB01000001">
    <property type="protein sequence ID" value="SDX65775.1"/>
    <property type="molecule type" value="Genomic_DNA"/>
</dbReference>
<dbReference type="Proteomes" id="UP000199170">
    <property type="component" value="Unassembled WGS sequence"/>
</dbReference>
<name>A0A1H3DH86_9EURY</name>
<dbReference type="STRING" id="660517.SAMN04487946_101576"/>
<dbReference type="AlphaFoldDB" id="A0A1H3DH86"/>
<reference evidence="2" key="1">
    <citation type="submission" date="2016-10" db="EMBL/GenBank/DDBJ databases">
        <authorList>
            <person name="Varghese N."/>
            <person name="Submissions S."/>
        </authorList>
    </citation>
    <scope>NUCLEOTIDE SEQUENCE [LARGE SCALE GENOMIC DNA]</scope>
    <source>
        <strain evidence="2">CGMCC 1.10118</strain>
    </source>
</reference>
<evidence type="ECO:0000313" key="2">
    <source>
        <dbReference type="Proteomes" id="UP000199170"/>
    </source>
</evidence>
<keyword evidence="2" id="KW-1185">Reference proteome</keyword>
<gene>
    <name evidence="1" type="ORF">SAMN04487946_101576</name>
</gene>
<evidence type="ECO:0000313" key="1">
    <source>
        <dbReference type="EMBL" id="SDX65775.1"/>
    </source>
</evidence>